<protein>
    <submittedName>
        <fullName evidence="1">Uncharacterized protein</fullName>
    </submittedName>
</protein>
<organism evidence="1 2">
    <name type="scientific">Smittium culicis</name>
    <dbReference type="NCBI Taxonomy" id="133412"/>
    <lineage>
        <taxon>Eukaryota</taxon>
        <taxon>Fungi</taxon>
        <taxon>Fungi incertae sedis</taxon>
        <taxon>Zoopagomycota</taxon>
        <taxon>Kickxellomycotina</taxon>
        <taxon>Harpellomycetes</taxon>
        <taxon>Harpellales</taxon>
        <taxon>Legeriomycetaceae</taxon>
        <taxon>Smittium</taxon>
    </lineage>
</organism>
<keyword evidence="2" id="KW-1185">Reference proteome</keyword>
<dbReference type="AlphaFoldDB" id="A0A1R1Y942"/>
<evidence type="ECO:0000313" key="1">
    <source>
        <dbReference type="EMBL" id="OMJ23355.1"/>
    </source>
</evidence>
<sequence>MYKVVPGNLEPSSSLLLIITKRAGMPVYEVNDEAEEIPANSECYMEYTVIAVGMKSRAGVGFLFARVS</sequence>
<comment type="caution">
    <text evidence="1">The sequence shown here is derived from an EMBL/GenBank/DDBJ whole genome shotgun (WGS) entry which is preliminary data.</text>
</comment>
<proteinExistence type="predicted"/>
<reference evidence="2" key="1">
    <citation type="submission" date="2017-01" db="EMBL/GenBank/DDBJ databases">
        <authorList>
            <person name="Wang Y."/>
            <person name="White M."/>
            <person name="Kvist S."/>
            <person name="Moncalvo J.-M."/>
        </authorList>
    </citation>
    <scope>NUCLEOTIDE SEQUENCE [LARGE SCALE GENOMIC DNA]</scope>
    <source>
        <strain evidence="2">ID-206-W2</strain>
    </source>
</reference>
<evidence type="ECO:0000313" key="2">
    <source>
        <dbReference type="Proteomes" id="UP000187429"/>
    </source>
</evidence>
<name>A0A1R1Y942_9FUNG</name>
<gene>
    <name evidence="1" type="ORF">AYI69_g5022</name>
</gene>
<accession>A0A1R1Y942</accession>
<dbReference type="EMBL" id="LSSM01002040">
    <property type="protein sequence ID" value="OMJ23355.1"/>
    <property type="molecule type" value="Genomic_DNA"/>
</dbReference>
<dbReference type="Proteomes" id="UP000187429">
    <property type="component" value="Unassembled WGS sequence"/>
</dbReference>